<organism evidence="3 4">
    <name type="scientific">Sphingomonas gei</name>
    <dbReference type="NCBI Taxonomy" id="1395960"/>
    <lineage>
        <taxon>Bacteria</taxon>
        <taxon>Pseudomonadati</taxon>
        <taxon>Pseudomonadota</taxon>
        <taxon>Alphaproteobacteria</taxon>
        <taxon>Sphingomonadales</taxon>
        <taxon>Sphingomonadaceae</taxon>
        <taxon>Sphingomonas</taxon>
    </lineage>
</organism>
<dbReference type="PANTHER" id="PTHR34477">
    <property type="entry name" value="UPF0213 PROTEIN YHBQ"/>
    <property type="match status" value="1"/>
</dbReference>
<keyword evidence="4" id="KW-1185">Reference proteome</keyword>
<dbReference type="SMART" id="SM00465">
    <property type="entry name" value="GIYc"/>
    <property type="match status" value="1"/>
</dbReference>
<dbReference type="CDD" id="cd10448">
    <property type="entry name" value="GIY-YIG_unchar_3"/>
    <property type="match status" value="1"/>
</dbReference>
<evidence type="ECO:0000313" key="4">
    <source>
        <dbReference type="Proteomes" id="UP000306147"/>
    </source>
</evidence>
<dbReference type="InterPro" id="IPR035901">
    <property type="entry name" value="GIY-YIG_endonuc_sf"/>
</dbReference>
<evidence type="ECO:0000259" key="2">
    <source>
        <dbReference type="PROSITE" id="PS50164"/>
    </source>
</evidence>
<dbReference type="OrthoDB" id="287318at2"/>
<dbReference type="Pfam" id="PF01541">
    <property type="entry name" value="GIY-YIG"/>
    <property type="match status" value="1"/>
</dbReference>
<gene>
    <name evidence="3" type="ORF">E5A73_12635</name>
</gene>
<dbReference type="PROSITE" id="PS50164">
    <property type="entry name" value="GIY_YIG"/>
    <property type="match status" value="1"/>
</dbReference>
<evidence type="ECO:0000256" key="1">
    <source>
        <dbReference type="ARBA" id="ARBA00007435"/>
    </source>
</evidence>
<evidence type="ECO:0000313" key="3">
    <source>
        <dbReference type="EMBL" id="TGX53660.1"/>
    </source>
</evidence>
<proteinExistence type="inferred from homology"/>
<dbReference type="InterPro" id="IPR000305">
    <property type="entry name" value="GIY-YIG_endonuc"/>
</dbReference>
<dbReference type="EMBL" id="SRXT01000004">
    <property type="protein sequence ID" value="TGX53660.1"/>
    <property type="molecule type" value="Genomic_DNA"/>
</dbReference>
<dbReference type="RefSeq" id="WP_135964163.1">
    <property type="nucleotide sequence ID" value="NZ_SRXT01000004.1"/>
</dbReference>
<sequence length="103" mass="11924">MIERAPCVYLLANRYNGALYVGVTSNLVARIIQHREGTFDGHTKKYGIHRLVYFETGDSMEGAIAREKRVKLWRRDWKRNLIERQNPEWNDLAVGLGLPPLAE</sequence>
<accession>A0A4S1XDT6</accession>
<reference evidence="3 4" key="1">
    <citation type="submission" date="2019-04" db="EMBL/GenBank/DDBJ databases">
        <title>Sphingomonas psychrotolerans sp. nov., isolated from soil in the Tianshan Mountains, Xinjiang, China.</title>
        <authorList>
            <person name="Luo Y."/>
            <person name="Sheng H."/>
        </authorList>
    </citation>
    <scope>NUCLEOTIDE SEQUENCE [LARGE SCALE GENOMIC DNA]</scope>
    <source>
        <strain evidence="3 4">ZFGT-11</strain>
    </source>
</reference>
<dbReference type="InterPro" id="IPR050190">
    <property type="entry name" value="UPF0213_domain"/>
</dbReference>
<dbReference type="Gene3D" id="3.40.1440.10">
    <property type="entry name" value="GIY-YIG endonuclease"/>
    <property type="match status" value="1"/>
</dbReference>
<comment type="caution">
    <text evidence="3">The sequence shown here is derived from an EMBL/GenBank/DDBJ whole genome shotgun (WGS) entry which is preliminary data.</text>
</comment>
<protein>
    <submittedName>
        <fullName evidence="3">GIY-YIG nuclease family protein</fullName>
    </submittedName>
</protein>
<dbReference type="AlphaFoldDB" id="A0A4S1XDT6"/>
<dbReference type="Proteomes" id="UP000306147">
    <property type="component" value="Unassembled WGS sequence"/>
</dbReference>
<comment type="similarity">
    <text evidence="1">Belongs to the UPF0213 family.</text>
</comment>
<feature type="domain" description="GIY-YIG" evidence="2">
    <location>
        <begin position="4"/>
        <end position="81"/>
    </location>
</feature>
<dbReference type="SUPFAM" id="SSF82771">
    <property type="entry name" value="GIY-YIG endonuclease"/>
    <property type="match status" value="1"/>
</dbReference>
<name>A0A4S1XDT6_9SPHN</name>
<dbReference type="PANTHER" id="PTHR34477:SF5">
    <property type="entry name" value="BSL5627 PROTEIN"/>
    <property type="match status" value="1"/>
</dbReference>